<keyword evidence="2" id="KW-1185">Reference proteome</keyword>
<proteinExistence type="predicted"/>
<sequence length="292" mass="30951">MVISQTRRGFVFGALSLLAAPRLHAGEPRRLVTLEWLATEIALLLGERPVGVADLDGYRRWVSIENDGLVDAIDVGGRQQPSMEALTRLRPNLILSSALRHRVLEQQLSEIAPTRLLDDQPQDGDLLAAVYTATKAAGEALGRSEAANRLLADFDTKLADIAANITDSKLGGQPVLIAQPLPGVPRLRIFTSNSAVMQMFVRAGFAAALDLPAEPFGFSTIGLEGLAALDGKSKLILLADEAPVELENSALWPMLPVVASGGMVPVGLPSWPFGGPASLLGLATNAIAKMRA</sequence>
<accession>A0ACC5SSL8</accession>
<reference evidence="1" key="1">
    <citation type="submission" date="2021-03" db="EMBL/GenBank/DDBJ databases">
        <title>Genomic Encyclopedia of Type Strains, Phase IV (KMG-IV): sequencing the most valuable type-strain genomes for metagenomic binning, comparative biology and taxonomic classification.</title>
        <authorList>
            <person name="Goeker M."/>
        </authorList>
    </citation>
    <scope>NUCLEOTIDE SEQUENCE</scope>
    <source>
        <strain evidence="1">DSM 18131</strain>
    </source>
</reference>
<gene>
    <name evidence="1" type="ORF">J2Z19_001500</name>
</gene>
<dbReference type="Proteomes" id="UP000823773">
    <property type="component" value="Unassembled WGS sequence"/>
</dbReference>
<protein>
    <submittedName>
        <fullName evidence="1">Iron complex transport system substrate-binding protein</fullName>
    </submittedName>
</protein>
<comment type="caution">
    <text evidence="1">The sequence shown here is derived from an EMBL/GenBank/DDBJ whole genome shotgun (WGS) entry which is preliminary data.</text>
</comment>
<name>A0ACC5SSL8_ENSAD</name>
<evidence type="ECO:0000313" key="2">
    <source>
        <dbReference type="Proteomes" id="UP000823773"/>
    </source>
</evidence>
<dbReference type="EMBL" id="JAGGJR010000002">
    <property type="protein sequence ID" value="MBP1871788.1"/>
    <property type="molecule type" value="Genomic_DNA"/>
</dbReference>
<organism evidence="1 2">
    <name type="scientific">Ensifer adhaerens</name>
    <name type="common">Sinorhizobium morelense</name>
    <dbReference type="NCBI Taxonomy" id="106592"/>
    <lineage>
        <taxon>Bacteria</taxon>
        <taxon>Pseudomonadati</taxon>
        <taxon>Pseudomonadota</taxon>
        <taxon>Alphaproteobacteria</taxon>
        <taxon>Hyphomicrobiales</taxon>
        <taxon>Rhizobiaceae</taxon>
        <taxon>Sinorhizobium/Ensifer group</taxon>
        <taxon>Ensifer</taxon>
    </lineage>
</organism>
<evidence type="ECO:0000313" key="1">
    <source>
        <dbReference type="EMBL" id="MBP1871788.1"/>
    </source>
</evidence>